<protein>
    <submittedName>
        <fullName evidence="1">Uncharacterized protein</fullName>
    </submittedName>
</protein>
<dbReference type="VEuPathDB" id="FungiDB:CDV56_101108"/>
<dbReference type="GeneID" id="38123082"/>
<dbReference type="Proteomes" id="UP000215305">
    <property type="component" value="Unassembled WGS sequence"/>
</dbReference>
<dbReference type="Gene3D" id="3.40.50.1110">
    <property type="entry name" value="SGNH hydrolase"/>
    <property type="match status" value="1"/>
</dbReference>
<dbReference type="RefSeq" id="XP_026616640.1">
    <property type="nucleotide sequence ID" value="XM_026754727.1"/>
</dbReference>
<dbReference type="SUPFAM" id="SSF52266">
    <property type="entry name" value="SGNH hydrolase"/>
    <property type="match status" value="1"/>
</dbReference>
<dbReference type="OrthoDB" id="1600564at2759"/>
<dbReference type="EMBL" id="NKHU02000039">
    <property type="protein sequence ID" value="RHZ62124.1"/>
    <property type="molecule type" value="Genomic_DNA"/>
</dbReference>
<accession>A0A397HL94</accession>
<reference evidence="1" key="1">
    <citation type="submission" date="2018-08" db="EMBL/GenBank/DDBJ databases">
        <title>Draft genome sequence of azole-resistant Aspergillus thermomutatus (Neosartorya pseudofischeri) strain HMR AF 39, isolated from a human nasal aspirate.</title>
        <authorList>
            <person name="Parent-Michaud M."/>
            <person name="Dufresne P.J."/>
            <person name="Fournier E."/>
            <person name="Martineau C."/>
            <person name="Moreira S."/>
            <person name="Perkins V."/>
            <person name="De Repentigny L."/>
            <person name="Dufresne S.F."/>
        </authorList>
    </citation>
    <scope>NUCLEOTIDE SEQUENCE [LARGE SCALE GENOMIC DNA]</scope>
    <source>
        <strain evidence="1">HMR AF 39</strain>
    </source>
</reference>
<organism evidence="1 2">
    <name type="scientific">Aspergillus thermomutatus</name>
    <name type="common">Neosartorya pseudofischeri</name>
    <dbReference type="NCBI Taxonomy" id="41047"/>
    <lineage>
        <taxon>Eukaryota</taxon>
        <taxon>Fungi</taxon>
        <taxon>Dikarya</taxon>
        <taxon>Ascomycota</taxon>
        <taxon>Pezizomycotina</taxon>
        <taxon>Eurotiomycetes</taxon>
        <taxon>Eurotiomycetidae</taxon>
        <taxon>Eurotiales</taxon>
        <taxon>Aspergillaceae</taxon>
        <taxon>Aspergillus</taxon>
        <taxon>Aspergillus subgen. Fumigati</taxon>
    </lineage>
</organism>
<gene>
    <name evidence="1" type="ORF">CDV56_101108</name>
</gene>
<name>A0A397HL94_ASPTH</name>
<evidence type="ECO:0000313" key="1">
    <source>
        <dbReference type="EMBL" id="RHZ62124.1"/>
    </source>
</evidence>
<keyword evidence="2" id="KW-1185">Reference proteome</keyword>
<dbReference type="AlphaFoldDB" id="A0A397HL94"/>
<dbReference type="InterPro" id="IPR036514">
    <property type="entry name" value="SGNH_hydro_sf"/>
</dbReference>
<comment type="caution">
    <text evidence="1">The sequence shown here is derived from an EMBL/GenBank/DDBJ whole genome shotgun (WGS) entry which is preliminary data.</text>
</comment>
<proteinExistence type="predicted"/>
<evidence type="ECO:0000313" key="2">
    <source>
        <dbReference type="Proteomes" id="UP000215305"/>
    </source>
</evidence>
<sequence>MGNPALGTGTTAGGVNWVGYLTSAGNASLVLSYNLAVGGATIDGSLVGTTANDVVRQVSTFDAAYSSKPASAPWTSEDAVFTFWIGVNDIAVYNQQLATMAESFQSSSTGVTAILVVIHNQGPRQSYRLRGSPMPLASMRTVLRVSGGMTTILGRSIINFRLWI</sequence>
<dbReference type="STRING" id="41047.A0A397HL94"/>